<feature type="domain" description="Putative zinc-finger" evidence="4">
    <location>
        <begin position="3"/>
        <end position="38"/>
    </location>
</feature>
<dbReference type="EMBL" id="JAFBDR010000029">
    <property type="protein sequence ID" value="MBM7573290.1"/>
    <property type="molecule type" value="Genomic_DNA"/>
</dbReference>
<dbReference type="Gene3D" id="1.10.10.1320">
    <property type="entry name" value="Anti-sigma factor, zinc-finger domain"/>
    <property type="match status" value="1"/>
</dbReference>
<evidence type="ECO:0000313" key="5">
    <source>
        <dbReference type="EMBL" id="MBM7573290.1"/>
    </source>
</evidence>
<reference evidence="5 6" key="1">
    <citation type="submission" date="2021-01" db="EMBL/GenBank/DDBJ databases">
        <title>Genomic Encyclopedia of Type Strains, Phase IV (KMG-IV): sequencing the most valuable type-strain genomes for metagenomic binning, comparative biology and taxonomic classification.</title>
        <authorList>
            <person name="Goeker M."/>
        </authorList>
    </citation>
    <scope>NUCLEOTIDE SEQUENCE [LARGE SCALE GENOMIC DNA]</scope>
    <source>
        <strain evidence="5 6">DSM 23711</strain>
    </source>
</reference>
<sequence>MTCKKEFIQLMHHYLDGDLNKEEEQQLRTHLQSCKECQNHFQELKRTITLLESNSHLQPSPNFTNKVINSLPKEKKRISYLRWFKAHPAITAAAIFFILMFTSVFSAWNQDGHLSVSKEQNLIIENDTVIVPEGVVVEGDLVVKNGNLKIEGAVNGDVVIINGEHLMASAGEVTGELEQVNQIFEWFWYSLKDITKDIFAFTSK</sequence>
<comment type="similarity">
    <text evidence="1">Belongs to the zinc-associated anti-sigma factor (ZAS) superfamily. Anti-sigma-W factor family.</text>
</comment>
<keyword evidence="3" id="KW-0472">Membrane</keyword>
<evidence type="ECO:0000256" key="1">
    <source>
        <dbReference type="ARBA" id="ARBA00024353"/>
    </source>
</evidence>
<evidence type="ECO:0000259" key="4">
    <source>
        <dbReference type="Pfam" id="PF13490"/>
    </source>
</evidence>
<keyword evidence="3" id="KW-1133">Transmembrane helix</keyword>
<dbReference type="RefSeq" id="WP_204501940.1">
    <property type="nucleotide sequence ID" value="NZ_JAFBDR010000029.1"/>
</dbReference>
<comment type="caution">
    <text evidence="5">The sequence shown here is derived from an EMBL/GenBank/DDBJ whole genome shotgun (WGS) entry which is preliminary data.</text>
</comment>
<evidence type="ECO:0000256" key="3">
    <source>
        <dbReference type="SAM" id="Phobius"/>
    </source>
</evidence>
<evidence type="ECO:0000256" key="2">
    <source>
        <dbReference type="ARBA" id="ARBA00024438"/>
    </source>
</evidence>
<keyword evidence="6" id="KW-1185">Reference proteome</keyword>
<feature type="transmembrane region" description="Helical" evidence="3">
    <location>
        <begin position="86"/>
        <end position="108"/>
    </location>
</feature>
<evidence type="ECO:0000313" key="6">
    <source>
        <dbReference type="Proteomes" id="UP001296943"/>
    </source>
</evidence>
<keyword evidence="3" id="KW-0812">Transmembrane</keyword>
<gene>
    <name evidence="5" type="ORF">JOC48_003842</name>
</gene>
<dbReference type="InterPro" id="IPR041916">
    <property type="entry name" value="Anti_sigma_zinc_sf"/>
</dbReference>
<dbReference type="InterPro" id="IPR027383">
    <property type="entry name" value="Znf_put"/>
</dbReference>
<organism evidence="5 6">
    <name type="scientific">Aquibacillus albus</name>
    <dbReference type="NCBI Taxonomy" id="1168171"/>
    <lineage>
        <taxon>Bacteria</taxon>
        <taxon>Bacillati</taxon>
        <taxon>Bacillota</taxon>
        <taxon>Bacilli</taxon>
        <taxon>Bacillales</taxon>
        <taxon>Bacillaceae</taxon>
        <taxon>Aquibacillus</taxon>
    </lineage>
</organism>
<dbReference type="Proteomes" id="UP001296943">
    <property type="component" value="Unassembled WGS sequence"/>
</dbReference>
<accession>A0ABS2N566</accession>
<protein>
    <recommendedName>
        <fullName evidence="2">Anti-sigma-W factor RsiW</fullName>
    </recommendedName>
</protein>
<proteinExistence type="inferred from homology"/>
<name>A0ABS2N566_9BACI</name>
<dbReference type="Pfam" id="PF13490">
    <property type="entry name" value="zf-HC2"/>
    <property type="match status" value="1"/>
</dbReference>